<organism evidence="2 3">
    <name type="scientific">Halapricum salinum</name>
    <dbReference type="NCBI Taxonomy" id="1457250"/>
    <lineage>
        <taxon>Archaea</taxon>
        <taxon>Methanobacteriati</taxon>
        <taxon>Methanobacteriota</taxon>
        <taxon>Stenosarchaea group</taxon>
        <taxon>Halobacteria</taxon>
        <taxon>Halobacteriales</taxon>
        <taxon>Haloarculaceae</taxon>
        <taxon>Halapricum</taxon>
    </lineage>
</organism>
<dbReference type="GeneID" id="39847477"/>
<feature type="transmembrane region" description="Helical" evidence="1">
    <location>
        <begin position="33"/>
        <end position="54"/>
    </location>
</feature>
<protein>
    <submittedName>
        <fullName evidence="2">Uncharacterized protein</fullName>
    </submittedName>
</protein>
<dbReference type="RefSeq" id="WP_049995548.1">
    <property type="nucleotide sequence ID" value="NZ_CP031310.1"/>
</dbReference>
<dbReference type="Proteomes" id="UP000296706">
    <property type="component" value="Chromosome"/>
</dbReference>
<feature type="transmembrane region" description="Helical" evidence="1">
    <location>
        <begin position="63"/>
        <end position="82"/>
    </location>
</feature>
<accession>A0A4D6HCC5</accession>
<keyword evidence="1" id="KW-1133">Transmembrane helix</keyword>
<proteinExistence type="predicted"/>
<sequence length="123" mass="12654">MNRSRVIPGGIAAAIVLSGAVMVAVRGPALTGLTPVETAIFAIVGVAIPQAILARKNQSRPRWIVAGLAFCGGVGALGYGFVWDSLLTPRLNVFMGLLLVGVVAAWLVGVGRALLSGYRATVE</sequence>
<gene>
    <name evidence="2" type="ORF">DV733_06395</name>
</gene>
<dbReference type="KEGG" id="hsn:DV733_06395"/>
<reference evidence="2 3" key="1">
    <citation type="journal article" date="2019" name="Nat. Commun.">
        <title>A new type of DNA phosphorothioation-based antiviral system in archaea.</title>
        <authorList>
            <person name="Xiong L."/>
            <person name="Liu S."/>
            <person name="Chen S."/>
            <person name="Xiao Y."/>
            <person name="Zhu B."/>
            <person name="Gao Y."/>
            <person name="Zhang Y."/>
            <person name="Chen B."/>
            <person name="Luo J."/>
            <person name="Deng Z."/>
            <person name="Chen X."/>
            <person name="Wang L."/>
            <person name="Chen S."/>
        </authorList>
    </citation>
    <scope>NUCLEOTIDE SEQUENCE [LARGE SCALE GENOMIC DNA]</scope>
    <source>
        <strain evidence="2 3">CBA1105</strain>
    </source>
</reference>
<feature type="transmembrane region" description="Helical" evidence="1">
    <location>
        <begin position="94"/>
        <end position="115"/>
    </location>
</feature>
<feature type="transmembrane region" description="Helical" evidence="1">
    <location>
        <begin position="7"/>
        <end position="27"/>
    </location>
</feature>
<keyword evidence="1" id="KW-0812">Transmembrane</keyword>
<keyword evidence="3" id="KW-1185">Reference proteome</keyword>
<evidence type="ECO:0000256" key="1">
    <source>
        <dbReference type="SAM" id="Phobius"/>
    </source>
</evidence>
<evidence type="ECO:0000313" key="2">
    <source>
        <dbReference type="EMBL" id="QCC50896.1"/>
    </source>
</evidence>
<dbReference type="AlphaFoldDB" id="A0A4D6HCC5"/>
<keyword evidence="1" id="KW-0472">Membrane</keyword>
<evidence type="ECO:0000313" key="3">
    <source>
        <dbReference type="Proteomes" id="UP000296706"/>
    </source>
</evidence>
<dbReference type="STRING" id="1457250.GCA_000755225_00206"/>
<dbReference type="EMBL" id="CP031310">
    <property type="protein sequence ID" value="QCC50896.1"/>
    <property type="molecule type" value="Genomic_DNA"/>
</dbReference>
<name>A0A4D6HCC5_9EURY</name>